<accession>A0A857DHX4</accession>
<dbReference type="SFLD" id="SFLDG01067">
    <property type="entry name" value="SPASM/twitch_domain_containing"/>
    <property type="match status" value="1"/>
</dbReference>
<dbReference type="PROSITE" id="PS51918">
    <property type="entry name" value="RADICAL_SAM"/>
    <property type="match status" value="1"/>
</dbReference>
<dbReference type="Gene3D" id="3.20.20.70">
    <property type="entry name" value="Aldolase class I"/>
    <property type="match status" value="1"/>
</dbReference>
<dbReference type="GO" id="GO:0051536">
    <property type="term" value="F:iron-sulfur cluster binding"/>
    <property type="evidence" value="ECO:0007669"/>
    <property type="project" value="UniProtKB-KW"/>
</dbReference>
<evidence type="ECO:0000313" key="6">
    <source>
        <dbReference type="EMBL" id="QHA00950.1"/>
    </source>
</evidence>
<dbReference type="CDD" id="cd01335">
    <property type="entry name" value="Radical_SAM"/>
    <property type="match status" value="1"/>
</dbReference>
<keyword evidence="1" id="KW-0949">S-adenosyl-L-methionine</keyword>
<dbReference type="PANTHER" id="PTHR11228:SF7">
    <property type="entry name" value="PQQA PEPTIDE CYCLASE"/>
    <property type="match status" value="1"/>
</dbReference>
<evidence type="ECO:0000256" key="3">
    <source>
        <dbReference type="ARBA" id="ARBA00023004"/>
    </source>
</evidence>
<evidence type="ECO:0000256" key="2">
    <source>
        <dbReference type="ARBA" id="ARBA00022723"/>
    </source>
</evidence>
<dbReference type="InterPro" id="IPR058240">
    <property type="entry name" value="rSAM_sf"/>
</dbReference>
<feature type="domain" description="Radical SAM core" evidence="5">
    <location>
        <begin position="26"/>
        <end position="270"/>
    </location>
</feature>
<sequence length="375" mass="42537">MDNNNNEIARKWESSEMTLTGYAAQRHVPLGGTFELTARCNLKCKMCYIRLDKAQINLIGRERTANEWITLGKEAIQAGTLNLLITGGEPLLRPDFAEIYSALTMMGFIITLNTNATLINSEILELFKKYPPTATNVTLYGATPETYQSICGNREAFYNTISGLEMLADIPTVLEVRTTFIKDNRHELNALRKIANRYTKRFAINTKVNKAVRGACSDAENCRLTPAQLFDLAEENGEYYRSLNSETEFALEKNMDTDNYIHALEYSHLPPQILTCLAAKSMYWITWDGKMLPCGSFTSPYTLPFKEGFQSAWDRLPTLFEKIKLPQECMKCEYANGQCSNCPAILQSESGSFDKISSYICEIAQERSKRRKELK</sequence>
<name>A0A857DHX4_9FIRM</name>
<organism evidence="6 7">
    <name type="scientific">Dehalobacter restrictus</name>
    <dbReference type="NCBI Taxonomy" id="55583"/>
    <lineage>
        <taxon>Bacteria</taxon>
        <taxon>Bacillati</taxon>
        <taxon>Bacillota</taxon>
        <taxon>Clostridia</taxon>
        <taxon>Eubacteriales</taxon>
        <taxon>Desulfitobacteriaceae</taxon>
        <taxon>Dehalobacter</taxon>
    </lineage>
</organism>
<reference evidence="6 7" key="1">
    <citation type="submission" date="2019-12" db="EMBL/GenBank/DDBJ databases">
        <title>Sequence classification of anaerobic respiratory reductive dehalogenases: First we see many, then we see few.</title>
        <authorList>
            <person name="Molenda O."/>
            <person name="Puentes Jacome L.A."/>
            <person name="Cao X."/>
            <person name="Nesbo C.L."/>
            <person name="Tang S."/>
            <person name="Morson N."/>
            <person name="Patron J."/>
            <person name="Lomheim L."/>
            <person name="Wishart D.S."/>
            <person name="Edwards E.A."/>
        </authorList>
    </citation>
    <scope>NUCLEOTIDE SEQUENCE [LARGE SCALE GENOMIC DNA]</scope>
    <source>
        <strain evidence="6 7">12DCA</strain>
    </source>
</reference>
<dbReference type="SUPFAM" id="SSF102114">
    <property type="entry name" value="Radical SAM enzymes"/>
    <property type="match status" value="1"/>
</dbReference>
<dbReference type="SFLD" id="SFLDS00029">
    <property type="entry name" value="Radical_SAM"/>
    <property type="match status" value="1"/>
</dbReference>
<keyword evidence="4" id="KW-0411">Iron-sulfur</keyword>
<keyword evidence="2" id="KW-0479">Metal-binding</keyword>
<proteinExistence type="predicted"/>
<dbReference type="RefSeq" id="WP_158208320.1">
    <property type="nucleotide sequence ID" value="NZ_CP046996.1"/>
</dbReference>
<evidence type="ECO:0000259" key="5">
    <source>
        <dbReference type="PROSITE" id="PS51918"/>
    </source>
</evidence>
<evidence type="ECO:0000256" key="4">
    <source>
        <dbReference type="ARBA" id="ARBA00023014"/>
    </source>
</evidence>
<dbReference type="GO" id="GO:0046872">
    <property type="term" value="F:metal ion binding"/>
    <property type="evidence" value="ECO:0007669"/>
    <property type="project" value="UniProtKB-KW"/>
</dbReference>
<dbReference type="InterPro" id="IPR050377">
    <property type="entry name" value="Radical_SAM_PqqE_MftC-like"/>
</dbReference>
<dbReference type="Pfam" id="PF04055">
    <property type="entry name" value="Radical_SAM"/>
    <property type="match status" value="1"/>
</dbReference>
<evidence type="ECO:0000256" key="1">
    <source>
        <dbReference type="ARBA" id="ARBA00022691"/>
    </source>
</evidence>
<dbReference type="AlphaFoldDB" id="A0A857DHX4"/>
<dbReference type="InterPro" id="IPR013785">
    <property type="entry name" value="Aldolase_TIM"/>
</dbReference>
<dbReference type="GO" id="GO:0003824">
    <property type="term" value="F:catalytic activity"/>
    <property type="evidence" value="ECO:0007669"/>
    <property type="project" value="InterPro"/>
</dbReference>
<dbReference type="PANTHER" id="PTHR11228">
    <property type="entry name" value="RADICAL SAM DOMAIN PROTEIN"/>
    <property type="match status" value="1"/>
</dbReference>
<dbReference type="Proteomes" id="UP000430508">
    <property type="component" value="Chromosome"/>
</dbReference>
<evidence type="ECO:0000313" key="7">
    <source>
        <dbReference type="Proteomes" id="UP000430508"/>
    </source>
</evidence>
<gene>
    <name evidence="6" type="ORF">GQ588_10040</name>
</gene>
<dbReference type="InterPro" id="IPR007197">
    <property type="entry name" value="rSAM"/>
</dbReference>
<protein>
    <submittedName>
        <fullName evidence="6">Radical SAM protein</fullName>
    </submittedName>
</protein>
<dbReference type="EMBL" id="CP046996">
    <property type="protein sequence ID" value="QHA00950.1"/>
    <property type="molecule type" value="Genomic_DNA"/>
</dbReference>
<keyword evidence="3" id="KW-0408">Iron</keyword>